<dbReference type="EMBL" id="GBXM01064997">
    <property type="protein sequence ID" value="JAH43580.1"/>
    <property type="molecule type" value="Transcribed_RNA"/>
</dbReference>
<dbReference type="AlphaFoldDB" id="A0A0E9SSD7"/>
<accession>A0A0E9SSD7</accession>
<keyword evidence="1" id="KW-1133">Transmembrane helix</keyword>
<feature type="transmembrane region" description="Helical" evidence="1">
    <location>
        <begin position="6"/>
        <end position="28"/>
    </location>
</feature>
<keyword evidence="1" id="KW-0472">Membrane</keyword>
<protein>
    <submittedName>
        <fullName evidence="2">Uncharacterized protein</fullName>
    </submittedName>
</protein>
<reference evidence="2" key="2">
    <citation type="journal article" date="2015" name="Fish Shellfish Immunol.">
        <title>Early steps in the European eel (Anguilla anguilla)-Vibrio vulnificus interaction in the gills: Role of the RtxA13 toxin.</title>
        <authorList>
            <person name="Callol A."/>
            <person name="Pajuelo D."/>
            <person name="Ebbesson L."/>
            <person name="Teles M."/>
            <person name="MacKenzie S."/>
            <person name="Amaro C."/>
        </authorList>
    </citation>
    <scope>NUCLEOTIDE SEQUENCE</scope>
</reference>
<reference evidence="2" key="1">
    <citation type="submission" date="2014-11" db="EMBL/GenBank/DDBJ databases">
        <authorList>
            <person name="Amaro Gonzalez C."/>
        </authorList>
    </citation>
    <scope>NUCLEOTIDE SEQUENCE</scope>
</reference>
<evidence type="ECO:0000256" key="1">
    <source>
        <dbReference type="SAM" id="Phobius"/>
    </source>
</evidence>
<name>A0A0E9SSD7_ANGAN</name>
<organism evidence="2">
    <name type="scientific">Anguilla anguilla</name>
    <name type="common">European freshwater eel</name>
    <name type="synonym">Muraena anguilla</name>
    <dbReference type="NCBI Taxonomy" id="7936"/>
    <lineage>
        <taxon>Eukaryota</taxon>
        <taxon>Metazoa</taxon>
        <taxon>Chordata</taxon>
        <taxon>Craniata</taxon>
        <taxon>Vertebrata</taxon>
        <taxon>Euteleostomi</taxon>
        <taxon>Actinopterygii</taxon>
        <taxon>Neopterygii</taxon>
        <taxon>Teleostei</taxon>
        <taxon>Anguilliformes</taxon>
        <taxon>Anguillidae</taxon>
        <taxon>Anguilla</taxon>
    </lineage>
</organism>
<sequence length="29" mass="3452">MCAFVWILYACININLIFLCFVILIYIIL</sequence>
<keyword evidence="1" id="KW-0812">Transmembrane</keyword>
<evidence type="ECO:0000313" key="2">
    <source>
        <dbReference type="EMBL" id="JAH43580.1"/>
    </source>
</evidence>
<proteinExistence type="predicted"/>